<reference evidence="2" key="1">
    <citation type="submission" date="2022-07" db="EMBL/GenBank/DDBJ databases">
        <title>Genome Sequence of Xylaria arbuscula.</title>
        <authorList>
            <person name="Buettner E."/>
        </authorList>
    </citation>
    <scope>NUCLEOTIDE SEQUENCE</scope>
    <source>
        <strain evidence="2">VT107</strain>
    </source>
</reference>
<dbReference type="VEuPathDB" id="FungiDB:F4678DRAFT_16618"/>
<accession>A0A9W8TMT7</accession>
<evidence type="ECO:0000313" key="2">
    <source>
        <dbReference type="EMBL" id="KAJ3577117.1"/>
    </source>
</evidence>
<dbReference type="AlphaFoldDB" id="A0A9W8TMT7"/>
<feature type="region of interest" description="Disordered" evidence="1">
    <location>
        <begin position="735"/>
        <end position="806"/>
    </location>
</feature>
<keyword evidence="3" id="KW-1185">Reference proteome</keyword>
<dbReference type="Proteomes" id="UP001148614">
    <property type="component" value="Unassembled WGS sequence"/>
</dbReference>
<name>A0A9W8TMT7_9PEZI</name>
<feature type="compositionally biased region" description="Basic and acidic residues" evidence="1">
    <location>
        <begin position="755"/>
        <end position="764"/>
    </location>
</feature>
<comment type="caution">
    <text evidence="2">The sequence shown here is derived from an EMBL/GenBank/DDBJ whole genome shotgun (WGS) entry which is preliminary data.</text>
</comment>
<evidence type="ECO:0000256" key="1">
    <source>
        <dbReference type="SAM" id="MobiDB-lite"/>
    </source>
</evidence>
<dbReference type="InterPro" id="IPR022198">
    <property type="entry name" value="DUF3723"/>
</dbReference>
<protein>
    <submittedName>
        <fullName evidence="2">Uncharacterized protein</fullName>
    </submittedName>
</protein>
<feature type="region of interest" description="Disordered" evidence="1">
    <location>
        <begin position="683"/>
        <end position="722"/>
    </location>
</feature>
<gene>
    <name evidence="2" type="ORF">NPX13_g3448</name>
</gene>
<organism evidence="2 3">
    <name type="scientific">Xylaria arbuscula</name>
    <dbReference type="NCBI Taxonomy" id="114810"/>
    <lineage>
        <taxon>Eukaryota</taxon>
        <taxon>Fungi</taxon>
        <taxon>Dikarya</taxon>
        <taxon>Ascomycota</taxon>
        <taxon>Pezizomycotina</taxon>
        <taxon>Sordariomycetes</taxon>
        <taxon>Xylariomycetidae</taxon>
        <taxon>Xylariales</taxon>
        <taxon>Xylariaceae</taxon>
        <taxon>Xylaria</taxon>
    </lineage>
</organism>
<feature type="compositionally biased region" description="Basic and acidic residues" evidence="1">
    <location>
        <begin position="79"/>
        <end position="89"/>
    </location>
</feature>
<dbReference type="EMBL" id="JANPWZ010000430">
    <property type="protein sequence ID" value="KAJ3577117.1"/>
    <property type="molecule type" value="Genomic_DNA"/>
</dbReference>
<sequence>MGNRLRVDEDDDNEDDDDTDLASVAPSSSWVSRPITRRRFSVRFVGGWLIGGVGLATTNSSSPSDTASSRKSCLLPNGTEKKDGDEYKNRRQPRVAVSRHTISGGSRAVHAQRSAAHEKYSGRGISWWMHKIRDAQLIMAYFDLEARSRQLNAEISSKFQGTAKIASDCLFFDPEGELNKEKTNRLVNIFKREGCDRLSDSHAIPGTITADLLSASLRQSNLSTADLRGSEPPVLRLPKGTHVSCLHGKHRVEALRRSRHLSPWWTVKLYVDLSPKAVQLLAESFANEGQFSDGHIVVKIRSYPPGSIDANRWWTRLSKSKPEILRRLLKHPGLGPALGLVLQIPGLRSGLQLAIWKKIMAENAVEEVVHYLKHIYDTWCYIMGSAAALELVDSDTVCELELRVPGISYSDDFYVSNALRTNAIFRDITDDLEKEGILQRLRQVDYLIPTIHTLQQDFKYLRQCTSVMKQLILGKNRLPVSVQTIVSSAYKSDTKPDYAAHFLDSMKVLYLAIMQNLVELSGEDPLKEDDEKDPKTHPYDQRAWHQLAHRARELGFSSDEIARLCSLDSDREMARRALLDARPLQQFDYGQNLDSLIATMVRCFNQARPAMCKDTCLALTTSHVGEPIKRRCGRQYSKAYSNDRLYITMDNFTSHLKKDADITSLFVRRSVFYAFWGGRNDEHDTDHTSYTEQHGVNSEGADARDQQMPDVDGDGDSNQDANTQDWQMFDVDDETAQNANNPDPTREASALAPVQEREMRDRPVAVRQTIIPRHTSRRQIRIRQSNEKNKAPKNISLETPPAGRSSALTTFISSPPSLELHDTSQPNLLQDSRKMMILMRRDGEWEDVKECRRCSIIDAIEKVRDDNPEQRWFLYDKDGRGMSVEQCLTHEDDFICLNTDGNGFPADLIL</sequence>
<proteinExistence type="predicted"/>
<evidence type="ECO:0000313" key="3">
    <source>
        <dbReference type="Proteomes" id="UP001148614"/>
    </source>
</evidence>
<dbReference type="Pfam" id="PF12520">
    <property type="entry name" value="DUF3723"/>
    <property type="match status" value="1"/>
</dbReference>
<feature type="region of interest" description="Disordered" evidence="1">
    <location>
        <begin position="58"/>
        <end position="95"/>
    </location>
</feature>
<feature type="compositionally biased region" description="Acidic residues" evidence="1">
    <location>
        <begin position="8"/>
        <end position="20"/>
    </location>
</feature>
<feature type="compositionally biased region" description="Low complexity" evidence="1">
    <location>
        <begin position="58"/>
        <end position="72"/>
    </location>
</feature>
<feature type="region of interest" description="Disordered" evidence="1">
    <location>
        <begin position="1"/>
        <end position="28"/>
    </location>
</feature>